<reference evidence="1" key="1">
    <citation type="submission" date="2020-01" db="EMBL/GenBank/DDBJ databases">
        <authorList>
            <person name="Meier V. D."/>
            <person name="Meier V D."/>
        </authorList>
    </citation>
    <scope>NUCLEOTIDE SEQUENCE</scope>
    <source>
        <strain evidence="1">HLG_WM_MAG_03</strain>
    </source>
</reference>
<protein>
    <submittedName>
        <fullName evidence="1">Uncharacterized protein</fullName>
    </submittedName>
</protein>
<accession>A0A6S6T0E7</accession>
<name>A0A6S6T0E7_9BACT</name>
<gene>
    <name evidence="1" type="ORF">HELGO_WM16071</name>
</gene>
<dbReference type="EMBL" id="CACVAR010000201">
    <property type="protein sequence ID" value="CAA6810305.1"/>
    <property type="molecule type" value="Genomic_DNA"/>
</dbReference>
<organism evidence="1">
    <name type="scientific">uncultured Sulfurovum sp</name>
    <dbReference type="NCBI Taxonomy" id="269237"/>
    <lineage>
        <taxon>Bacteria</taxon>
        <taxon>Pseudomonadati</taxon>
        <taxon>Campylobacterota</taxon>
        <taxon>Epsilonproteobacteria</taxon>
        <taxon>Campylobacterales</taxon>
        <taxon>Sulfurovaceae</taxon>
        <taxon>Sulfurovum</taxon>
        <taxon>environmental samples</taxon>
    </lineage>
</organism>
<proteinExistence type="predicted"/>
<evidence type="ECO:0000313" key="1">
    <source>
        <dbReference type="EMBL" id="CAA6810305.1"/>
    </source>
</evidence>
<dbReference type="AlphaFoldDB" id="A0A6S6T0E7"/>
<sequence>MDNLDKALTEMVTPNTILYDAINKNLGSYNLHKRDELISEIAISLCSNRKKINKIIEKKEFLYYFLMILRNQIKSSTSSFHKNCRETITSNFNVVDKSFETIDVSNEDEIEYNQMVEGKRELVKIARESVKVSWFDAEIFKLYFDEGMTYREIEGECGIDHCLAWHSVKSTKKKLIKRIKNLEKTKKY</sequence>